<evidence type="ECO:0000256" key="1">
    <source>
        <dbReference type="ARBA" id="ARBA00022553"/>
    </source>
</evidence>
<dbReference type="InterPro" id="IPR005467">
    <property type="entry name" value="His_kinase_dom"/>
</dbReference>
<evidence type="ECO:0000259" key="3">
    <source>
        <dbReference type="PROSITE" id="PS50109"/>
    </source>
</evidence>
<dbReference type="InterPro" id="IPR003594">
    <property type="entry name" value="HATPase_dom"/>
</dbReference>
<dbReference type="EMBL" id="MDHN01000029">
    <property type="protein sequence ID" value="OFC70131.1"/>
    <property type="molecule type" value="Genomic_DNA"/>
</dbReference>
<proteinExistence type="predicted"/>
<evidence type="ECO:0000313" key="4">
    <source>
        <dbReference type="EMBL" id="OFC70131.1"/>
    </source>
</evidence>
<dbReference type="AlphaFoldDB" id="A0A1E7Z9K1"/>
<comment type="caution">
    <text evidence="4">The sequence shown here is derived from an EMBL/GenBank/DDBJ whole genome shotgun (WGS) entry which is preliminary data.</text>
</comment>
<reference evidence="4 5" key="1">
    <citation type="submission" date="2016-08" db="EMBL/GenBank/DDBJ databases">
        <authorList>
            <person name="Seilhamer J.J."/>
        </authorList>
    </citation>
    <scope>NUCLEOTIDE SEQUENCE [LARGE SCALE GENOMIC DNA]</scope>
    <source>
        <strain evidence="4 5">KCTC 42603</strain>
    </source>
</reference>
<evidence type="ECO:0000256" key="2">
    <source>
        <dbReference type="ARBA" id="ARBA00023012"/>
    </source>
</evidence>
<keyword evidence="1" id="KW-0597">Phosphoprotein</keyword>
<name>A0A1E7Z9K1_9ALTE</name>
<keyword evidence="2" id="KW-0902">Two-component regulatory system</keyword>
<dbReference type="PANTHER" id="PTHR45339:SF1">
    <property type="entry name" value="HYBRID SIGNAL TRANSDUCTION HISTIDINE KINASE J"/>
    <property type="match status" value="1"/>
</dbReference>
<dbReference type="InterPro" id="IPR036890">
    <property type="entry name" value="HATPase_C_sf"/>
</dbReference>
<gene>
    <name evidence="4" type="ORF">BFC18_13140</name>
</gene>
<protein>
    <recommendedName>
        <fullName evidence="3">Histidine kinase domain-containing protein</fullName>
    </recommendedName>
</protein>
<evidence type="ECO:0000313" key="5">
    <source>
        <dbReference type="Proteomes" id="UP000175691"/>
    </source>
</evidence>
<dbReference type="STRING" id="1656094.BFC18_13140"/>
<dbReference type="PANTHER" id="PTHR45339">
    <property type="entry name" value="HYBRID SIGNAL TRANSDUCTION HISTIDINE KINASE J"/>
    <property type="match status" value="1"/>
</dbReference>
<organism evidence="4 5">
    <name type="scientific">Alteromonas confluentis</name>
    <dbReference type="NCBI Taxonomy" id="1656094"/>
    <lineage>
        <taxon>Bacteria</taxon>
        <taxon>Pseudomonadati</taxon>
        <taxon>Pseudomonadota</taxon>
        <taxon>Gammaproteobacteria</taxon>
        <taxon>Alteromonadales</taxon>
        <taxon>Alteromonadaceae</taxon>
        <taxon>Alteromonas/Salinimonas group</taxon>
        <taxon>Alteromonas</taxon>
    </lineage>
</organism>
<dbReference type="Pfam" id="PF02518">
    <property type="entry name" value="HATPase_c"/>
    <property type="match status" value="1"/>
</dbReference>
<accession>A0A1E7Z9K1</accession>
<dbReference type="Proteomes" id="UP000175691">
    <property type="component" value="Unassembled WGS sequence"/>
</dbReference>
<dbReference type="PROSITE" id="PS50109">
    <property type="entry name" value="HIS_KIN"/>
    <property type="match status" value="1"/>
</dbReference>
<dbReference type="GO" id="GO:0000160">
    <property type="term" value="P:phosphorelay signal transduction system"/>
    <property type="evidence" value="ECO:0007669"/>
    <property type="project" value="UniProtKB-KW"/>
</dbReference>
<dbReference type="SUPFAM" id="SSF55874">
    <property type="entry name" value="ATPase domain of HSP90 chaperone/DNA topoisomerase II/histidine kinase"/>
    <property type="match status" value="1"/>
</dbReference>
<keyword evidence="5" id="KW-1185">Reference proteome</keyword>
<sequence>MVQDDGIGIKPEHQASIFSPFRQSDSETTRRYGGTGLGLSIVAQIRQLGRAAQLVPIIALTANVLVGERENVCWPV</sequence>
<dbReference type="Gene3D" id="3.30.565.10">
    <property type="entry name" value="Histidine kinase-like ATPase, C-terminal domain"/>
    <property type="match status" value="1"/>
</dbReference>
<feature type="domain" description="Histidine kinase" evidence="3">
    <location>
        <begin position="1"/>
        <end position="45"/>
    </location>
</feature>